<dbReference type="STRING" id="1133849.O3I_007530"/>
<feature type="transmembrane region" description="Helical" evidence="1">
    <location>
        <begin position="293"/>
        <end position="311"/>
    </location>
</feature>
<dbReference type="InterPro" id="IPR012349">
    <property type="entry name" value="Split_barrel_FMN-bd"/>
</dbReference>
<keyword evidence="1" id="KW-0812">Transmembrane</keyword>
<evidence type="ECO:0000313" key="3">
    <source>
        <dbReference type="Proteomes" id="UP000006304"/>
    </source>
</evidence>
<organism evidence="2 3">
    <name type="scientific">Nocardia brasiliensis (strain ATCC 700358 / HUJEG-1)</name>
    <dbReference type="NCBI Taxonomy" id="1133849"/>
    <lineage>
        <taxon>Bacteria</taxon>
        <taxon>Bacillati</taxon>
        <taxon>Actinomycetota</taxon>
        <taxon>Actinomycetes</taxon>
        <taxon>Mycobacteriales</taxon>
        <taxon>Nocardiaceae</taxon>
        <taxon>Nocardia</taxon>
    </lineage>
</organism>
<name>K0ER29_NOCB7</name>
<evidence type="ECO:0000313" key="2">
    <source>
        <dbReference type="EMBL" id="AFT99468.1"/>
    </source>
</evidence>
<keyword evidence="3" id="KW-1185">Reference proteome</keyword>
<keyword evidence="1" id="KW-1133">Transmembrane helix</keyword>
<protein>
    <submittedName>
        <fullName evidence="2">Uncharacterized protein</fullName>
    </submittedName>
</protein>
<keyword evidence="1" id="KW-0472">Membrane</keyword>
<dbReference type="Gene3D" id="2.30.110.10">
    <property type="entry name" value="Electron Transport, Fmn-binding Protein, Chain A"/>
    <property type="match status" value="1"/>
</dbReference>
<evidence type="ECO:0000256" key="1">
    <source>
        <dbReference type="SAM" id="Phobius"/>
    </source>
</evidence>
<dbReference type="AlphaFoldDB" id="K0ER29"/>
<dbReference type="EMBL" id="CP003876">
    <property type="protein sequence ID" value="AFT99468.1"/>
    <property type="molecule type" value="Genomic_DNA"/>
</dbReference>
<dbReference type="RefSeq" id="WP_014982324.1">
    <property type="nucleotide sequence ID" value="NC_018681.1"/>
</dbReference>
<dbReference type="KEGG" id="nbr:O3I_007530"/>
<proteinExistence type="predicted"/>
<sequence>MSYALHINGHTRGGVVTWPDEIDDILGGDLTAGLVYSTPAGGAVVTAVSPIGLRDRATGTIGFTTSLGMGRKLDRIEREPKVALAFHSREHGLGDPANRRYVLVQGTARFDPEPDRGVLDEIGAKSAPFMGERRRGAFWDRWLSAYYDDRVLVEVTVTRIVCWPDLHAAERPVVYGAPLPVEQVPPQIRPAKGIVPRVDVVKSANQIARLPYRLLGYRDADGYPMVLPVEVTGSGEAGIELFAPRGLPPGGRRAGLLAHSYNPKLVGVEIGQYTGWLEADETAAGYAPHTRSVIKAPASGTIMMLVFGFLARRRLKARRRRQA</sequence>
<gene>
    <name evidence="2" type="ORF">O3I_007530</name>
</gene>
<accession>K0ER29</accession>
<dbReference type="eggNOG" id="ENOG502ZBSA">
    <property type="taxonomic scope" value="Bacteria"/>
</dbReference>
<dbReference type="HOGENOM" id="CLU_860055_0_0_11"/>
<dbReference type="SUPFAM" id="SSF50475">
    <property type="entry name" value="FMN-binding split barrel"/>
    <property type="match status" value="1"/>
</dbReference>
<reference evidence="2 3" key="1">
    <citation type="journal article" date="2012" name="J. Bacteriol.">
        <title>Complete genome sequence of Nocardia brasiliensis HUJEG-1.</title>
        <authorList>
            <person name="Vera-Cabrera L."/>
            <person name="Ortiz-Lopez R."/>
            <person name="Elizondo-Gonzalez R."/>
            <person name="Perez-Maya A.A."/>
            <person name="Ocampo-Candiani J."/>
        </authorList>
    </citation>
    <scope>NUCLEOTIDE SEQUENCE [LARGE SCALE GENOMIC DNA]</scope>
    <source>
        <strain evidence="3">ATCC 700358</strain>
    </source>
</reference>
<dbReference type="Proteomes" id="UP000006304">
    <property type="component" value="Chromosome"/>
</dbReference>